<evidence type="ECO:0000256" key="2">
    <source>
        <dbReference type="ARBA" id="ARBA00023125"/>
    </source>
</evidence>
<evidence type="ECO:0000259" key="4">
    <source>
        <dbReference type="PROSITE" id="PS51755"/>
    </source>
</evidence>
<evidence type="ECO:0000256" key="3">
    <source>
        <dbReference type="PROSITE-ProRule" id="PRU01091"/>
    </source>
</evidence>
<sequence length="708" mass="80659">MPIELSNKVKLNDIEVDFAALKVQINEVWYGVEAKQILLLKLLIDNRGKALSRDKIMQEIWPEVIVSDNSVSQLITQLRKTLLDDKGTPTFIKTVPRFGYQLIAQVEVKRQTSVSSTNKSTLGLCLLTGLIIGLMLNKTWQLLSPDKSPKNKYQYQSRLTSVPGAEVFLRYSPDGRYLAFSQTDRNRSQMDLVVYDGKSKALHAIKNSGYSEQAPVWSPDGKWLAYYRHDPISCTIRVMSVINPVETWRLSPDFHMADCQAGFRRSKLHWPVASTLYSSEWHHGSPKLVEITLNEQGYPKELKRKLYEEFQPIEMDFNANKNMLIVQKSEQDFELSKVNLVDNSSVILLRSKQVFWGLNWDLEQTGFWIGNEALRHYPSSGEKRVIHEPSGFIADLDINPITGMIAHSEGTTSVNLYDLSVSPFKKHKTNSKVQLSSSARLDVLPAISDDGLQTAFVSYQRRSLNGFRYIEIWLKHKQKKAASVIANLPENITVDYLLWSPNGDNLLVADTDHNVYLINTFSKKLVPIISGFKGVEEIVWSKNGRKIHYMAKNEGSQWQNWLYDLQLANNHLEAKVISEGVNKQSDALLAIKKLNPSFSDYRAKIHTYLSAQIDDPYILNALPSSIHLYRPAITDVGIYYVLKQGHKLFLYLYLFDGQINQEISQIGVYEHDINVPLTVSSSKDAKNVVYSRVEGVEMDIVLHSKKTQ</sequence>
<dbReference type="RefSeq" id="WP_091986087.1">
    <property type="nucleotide sequence ID" value="NZ_FOLO01000026.1"/>
</dbReference>
<proteinExistence type="inferred from homology"/>
<dbReference type="CDD" id="cd00383">
    <property type="entry name" value="trans_reg_C"/>
    <property type="match status" value="1"/>
</dbReference>
<accession>A0A1I1NU44</accession>
<evidence type="ECO:0000256" key="1">
    <source>
        <dbReference type="ARBA" id="ARBA00009820"/>
    </source>
</evidence>
<dbReference type="InterPro" id="IPR016032">
    <property type="entry name" value="Sig_transdc_resp-reg_C-effctor"/>
</dbReference>
<keyword evidence="2 3" id="KW-0238">DNA-binding</keyword>
<dbReference type="InterPro" id="IPR001867">
    <property type="entry name" value="OmpR/PhoB-type_DNA-bd"/>
</dbReference>
<reference evidence="5 6" key="1">
    <citation type="submission" date="2016-10" db="EMBL/GenBank/DDBJ databases">
        <authorList>
            <person name="de Groot N.N."/>
        </authorList>
    </citation>
    <scope>NUCLEOTIDE SEQUENCE [LARGE SCALE GENOMIC DNA]</scope>
    <source>
        <strain evidence="5 6">DSM 6059</strain>
    </source>
</reference>
<dbReference type="PANTHER" id="PTHR36842:SF1">
    <property type="entry name" value="PROTEIN TOLB"/>
    <property type="match status" value="1"/>
</dbReference>
<keyword evidence="6" id="KW-1185">Reference proteome</keyword>
<dbReference type="PANTHER" id="PTHR36842">
    <property type="entry name" value="PROTEIN TOLB HOMOLOG"/>
    <property type="match status" value="1"/>
</dbReference>
<gene>
    <name evidence="5" type="ORF">SAMN02745724_03109</name>
</gene>
<dbReference type="Pfam" id="PF07676">
    <property type="entry name" value="PD40"/>
    <property type="match status" value="2"/>
</dbReference>
<dbReference type="InterPro" id="IPR011042">
    <property type="entry name" value="6-blade_b-propeller_TolB-like"/>
</dbReference>
<dbReference type="PROSITE" id="PS51755">
    <property type="entry name" value="OMPR_PHOB"/>
    <property type="match status" value="1"/>
</dbReference>
<dbReference type="InterPro" id="IPR011659">
    <property type="entry name" value="WD40"/>
</dbReference>
<dbReference type="SMART" id="SM00862">
    <property type="entry name" value="Trans_reg_C"/>
    <property type="match status" value="1"/>
</dbReference>
<dbReference type="Proteomes" id="UP000198862">
    <property type="component" value="Unassembled WGS sequence"/>
</dbReference>
<name>A0A1I1NU44_9GAMM</name>
<dbReference type="Pfam" id="PF00486">
    <property type="entry name" value="Trans_reg_C"/>
    <property type="match status" value="1"/>
</dbReference>
<dbReference type="InterPro" id="IPR036388">
    <property type="entry name" value="WH-like_DNA-bd_sf"/>
</dbReference>
<feature type="DNA-binding region" description="OmpR/PhoB-type" evidence="3">
    <location>
        <begin position="6"/>
        <end position="104"/>
    </location>
</feature>
<dbReference type="EMBL" id="FOLO01000026">
    <property type="protein sequence ID" value="SFC98263.1"/>
    <property type="molecule type" value="Genomic_DNA"/>
</dbReference>
<dbReference type="Gene3D" id="1.10.10.10">
    <property type="entry name" value="Winged helix-like DNA-binding domain superfamily/Winged helix DNA-binding domain"/>
    <property type="match status" value="1"/>
</dbReference>
<evidence type="ECO:0000313" key="5">
    <source>
        <dbReference type="EMBL" id="SFC98263.1"/>
    </source>
</evidence>
<dbReference type="SUPFAM" id="SSF82171">
    <property type="entry name" value="DPP6 N-terminal domain-like"/>
    <property type="match status" value="1"/>
</dbReference>
<dbReference type="GO" id="GO:0000160">
    <property type="term" value="P:phosphorelay signal transduction system"/>
    <property type="evidence" value="ECO:0007669"/>
    <property type="project" value="InterPro"/>
</dbReference>
<dbReference type="AlphaFoldDB" id="A0A1I1NU44"/>
<dbReference type="GO" id="GO:0006355">
    <property type="term" value="P:regulation of DNA-templated transcription"/>
    <property type="evidence" value="ECO:0007669"/>
    <property type="project" value="InterPro"/>
</dbReference>
<protein>
    <submittedName>
        <fullName evidence="5">DNA-binding winged helix-turn-helix (WHTH) domain-containing protein</fullName>
    </submittedName>
</protein>
<organism evidence="5 6">
    <name type="scientific">Pseudoalteromonas denitrificans DSM 6059</name>
    <dbReference type="NCBI Taxonomy" id="1123010"/>
    <lineage>
        <taxon>Bacteria</taxon>
        <taxon>Pseudomonadati</taxon>
        <taxon>Pseudomonadota</taxon>
        <taxon>Gammaproteobacteria</taxon>
        <taxon>Alteromonadales</taxon>
        <taxon>Pseudoalteromonadaceae</taxon>
        <taxon>Pseudoalteromonas</taxon>
    </lineage>
</organism>
<comment type="similarity">
    <text evidence="1">Belongs to the TolB family.</text>
</comment>
<dbReference type="STRING" id="1123010.SAMN02745724_03109"/>
<dbReference type="Gene3D" id="2.120.10.30">
    <property type="entry name" value="TolB, C-terminal domain"/>
    <property type="match status" value="2"/>
</dbReference>
<dbReference type="GO" id="GO:0003677">
    <property type="term" value="F:DNA binding"/>
    <property type="evidence" value="ECO:0007669"/>
    <property type="project" value="UniProtKB-UniRule"/>
</dbReference>
<dbReference type="SUPFAM" id="SSF46894">
    <property type="entry name" value="C-terminal effector domain of the bipartite response regulators"/>
    <property type="match status" value="1"/>
</dbReference>
<feature type="domain" description="OmpR/PhoB-type" evidence="4">
    <location>
        <begin position="6"/>
        <end position="104"/>
    </location>
</feature>
<evidence type="ECO:0000313" key="6">
    <source>
        <dbReference type="Proteomes" id="UP000198862"/>
    </source>
</evidence>